<evidence type="ECO:0000313" key="2">
    <source>
        <dbReference type="EMBL" id="KYH28520.1"/>
    </source>
</evidence>
<name>A0A151ALW5_9CLOT</name>
<dbReference type="NCBIfam" id="NF038032">
    <property type="entry name" value="CehA_McbA_metalo"/>
    <property type="match status" value="1"/>
</dbReference>
<evidence type="ECO:0000313" key="3">
    <source>
        <dbReference type="Proteomes" id="UP000075374"/>
    </source>
</evidence>
<gene>
    <name evidence="2" type="ORF">CLCOL_17810</name>
</gene>
<accession>A0A151ALW5</accession>
<dbReference type="RefSeq" id="WP_061858616.1">
    <property type="nucleotide sequence ID" value="NZ_LTBB01000009.1"/>
</dbReference>
<feature type="domain" description="Polymerase/histidinol phosphatase N-terminal" evidence="1">
    <location>
        <begin position="107"/>
        <end position="189"/>
    </location>
</feature>
<protein>
    <recommendedName>
        <fullName evidence="1">Polymerase/histidinol phosphatase N-terminal domain-containing protein</fullName>
    </recommendedName>
</protein>
<dbReference type="STRING" id="1121305.CLCOL_17810"/>
<dbReference type="Proteomes" id="UP000075374">
    <property type="component" value="Unassembled WGS sequence"/>
</dbReference>
<dbReference type="InterPro" id="IPR016195">
    <property type="entry name" value="Pol/histidinol_Pase-like"/>
</dbReference>
<keyword evidence="3" id="KW-1185">Reference proteome</keyword>
<dbReference type="Gene3D" id="3.20.20.140">
    <property type="entry name" value="Metal-dependent hydrolases"/>
    <property type="match status" value="1"/>
</dbReference>
<dbReference type="PATRIC" id="fig|1121305.3.peg.1782"/>
<dbReference type="InterPro" id="IPR003141">
    <property type="entry name" value="Pol/His_phosphatase_N"/>
</dbReference>
<sequence>MLNQLFIAVPENNATLTDRLPDIYLTILSNKYIDSLVDIKMYVDNKKVHHKVHKNKIIYVPKKKLKSGKHDIKVFIKDFRRQIQEIQWSFTITTSSSKSDKYNFYYGIPHAHTSFSTGKGTPLEAFKYAYKKSLDFLIITDHSGFLSKKVKYNSNEISRWNAVKISSLYFANINKKFLPLYGFEVSSRGLGDFNILNTINLYKNKIKNFKDFKAWLQKEKNPIVCINHPHKYIESLQYDDVLDKYINFIEVGNGSPPFKYLSGEKYYYKLLDKGWHLGAINGQDNHKENWGDTDNLTVVICKLLRYDEFFEALKSRRTYSTESRSLKLVFKANGKWMGSIIENNSNKMNLEIIAEDKKVPINKIQIISNGGIVVKKKSAHKKNKIKWNLSLPFKKGAWYVVKVIHVDGKVGISSPIFT</sequence>
<comment type="caution">
    <text evidence="2">The sequence shown here is derived from an EMBL/GenBank/DDBJ whole genome shotgun (WGS) entry which is preliminary data.</text>
</comment>
<dbReference type="SMART" id="SM00481">
    <property type="entry name" value="POLIIIAc"/>
    <property type="match status" value="1"/>
</dbReference>
<dbReference type="AlphaFoldDB" id="A0A151ALW5"/>
<organism evidence="2 3">
    <name type="scientific">Clostridium colicanis DSM 13634</name>
    <dbReference type="NCBI Taxonomy" id="1121305"/>
    <lineage>
        <taxon>Bacteria</taxon>
        <taxon>Bacillati</taxon>
        <taxon>Bacillota</taxon>
        <taxon>Clostridia</taxon>
        <taxon>Eubacteriales</taxon>
        <taxon>Clostridiaceae</taxon>
        <taxon>Clostridium</taxon>
    </lineage>
</organism>
<dbReference type="SUPFAM" id="SSF89550">
    <property type="entry name" value="PHP domain-like"/>
    <property type="match status" value="1"/>
</dbReference>
<reference evidence="2 3" key="1">
    <citation type="submission" date="2016-02" db="EMBL/GenBank/DDBJ databases">
        <title>Genome sequence of Clostridium colicanis DSM 13634.</title>
        <authorList>
            <person name="Poehlein A."/>
            <person name="Daniel R."/>
        </authorList>
    </citation>
    <scope>NUCLEOTIDE SEQUENCE [LARGE SCALE GENOMIC DNA]</scope>
    <source>
        <strain evidence="2 3">DSM 13634</strain>
    </source>
</reference>
<evidence type="ECO:0000259" key="1">
    <source>
        <dbReference type="SMART" id="SM00481"/>
    </source>
</evidence>
<proteinExistence type="predicted"/>
<dbReference type="EMBL" id="LTBB01000009">
    <property type="protein sequence ID" value="KYH28520.1"/>
    <property type="molecule type" value="Genomic_DNA"/>
</dbReference>